<sequence>MKKIEEQLDAIEEVLTQLVRKVSAAEEQNKNQKVTPDDSISIMLTEINTQLKKQPSGQLLITQINGLQKSIESISQQSQVRHHHHFDLQSRGFIISAAILLIVSAISVGIAVTNSDENNRLHAMDVKYRMVRQVNPEIAAWTDSIYYHNPELAEQETAKREAHELVVKDAEALLKQKQQETKNAQILLKKLKKD</sequence>
<keyword evidence="2" id="KW-1133">Transmembrane helix</keyword>
<accession>A0A4R5DYR8</accession>
<name>A0A4R5DYR8_9BACT</name>
<dbReference type="EMBL" id="SMFL01000003">
    <property type="protein sequence ID" value="TDE16343.1"/>
    <property type="molecule type" value="Genomic_DNA"/>
</dbReference>
<comment type="caution">
    <text evidence="3">The sequence shown here is derived from an EMBL/GenBank/DDBJ whole genome shotgun (WGS) entry which is preliminary data.</text>
</comment>
<feature type="coiled-coil region" evidence="1">
    <location>
        <begin position="1"/>
        <end position="35"/>
    </location>
</feature>
<reference evidence="3 4" key="1">
    <citation type="submission" date="2019-03" db="EMBL/GenBank/DDBJ databases">
        <title>Dyadobacter AR-3-6 sp. nov., isolated from arctic soil.</title>
        <authorList>
            <person name="Chaudhary D.K."/>
        </authorList>
    </citation>
    <scope>NUCLEOTIDE SEQUENCE [LARGE SCALE GENOMIC DNA]</scope>
    <source>
        <strain evidence="3 4">AR-3-6</strain>
    </source>
</reference>
<gene>
    <name evidence="3" type="ORF">E0F88_08830</name>
</gene>
<dbReference type="AlphaFoldDB" id="A0A4R5DYR8"/>
<evidence type="ECO:0000313" key="4">
    <source>
        <dbReference type="Proteomes" id="UP000294850"/>
    </source>
</evidence>
<proteinExistence type="predicted"/>
<keyword evidence="1" id="KW-0175">Coiled coil</keyword>
<evidence type="ECO:0000313" key="3">
    <source>
        <dbReference type="EMBL" id="TDE16343.1"/>
    </source>
</evidence>
<protein>
    <submittedName>
        <fullName evidence="3">Uncharacterized protein</fullName>
    </submittedName>
</protein>
<feature type="coiled-coil region" evidence="1">
    <location>
        <begin position="160"/>
        <end position="194"/>
    </location>
</feature>
<keyword evidence="4" id="KW-1185">Reference proteome</keyword>
<dbReference type="OrthoDB" id="793768at2"/>
<evidence type="ECO:0000256" key="1">
    <source>
        <dbReference type="SAM" id="Coils"/>
    </source>
</evidence>
<dbReference type="Proteomes" id="UP000294850">
    <property type="component" value="Unassembled WGS sequence"/>
</dbReference>
<organism evidence="3 4">
    <name type="scientific">Dyadobacter psychrotolerans</name>
    <dbReference type="NCBI Taxonomy" id="2541721"/>
    <lineage>
        <taxon>Bacteria</taxon>
        <taxon>Pseudomonadati</taxon>
        <taxon>Bacteroidota</taxon>
        <taxon>Cytophagia</taxon>
        <taxon>Cytophagales</taxon>
        <taxon>Spirosomataceae</taxon>
        <taxon>Dyadobacter</taxon>
    </lineage>
</organism>
<feature type="transmembrane region" description="Helical" evidence="2">
    <location>
        <begin position="92"/>
        <end position="112"/>
    </location>
</feature>
<keyword evidence="2" id="KW-0472">Membrane</keyword>
<keyword evidence="2" id="KW-0812">Transmembrane</keyword>
<dbReference type="RefSeq" id="WP_131957877.1">
    <property type="nucleotide sequence ID" value="NZ_SMFL01000003.1"/>
</dbReference>
<evidence type="ECO:0000256" key="2">
    <source>
        <dbReference type="SAM" id="Phobius"/>
    </source>
</evidence>